<dbReference type="EMBL" id="DSVQ01000012">
    <property type="protein sequence ID" value="HGT38892.1"/>
    <property type="molecule type" value="Genomic_DNA"/>
</dbReference>
<accession>A0A7C4LJW9</accession>
<proteinExistence type="predicted"/>
<name>A0A7C4LJW9_9PLAN</name>
<dbReference type="AlphaFoldDB" id="A0A7C4LJW9"/>
<sequence length="195" mass="21904">MNGEIRALRRNFQEQARSKVARSLTQSSIPQSTKGKIMATVDWVLVADRSRARLLHALPGGKKPWPILASFIHVEGRQSPQELQSDAPGRIFLPGGARTAAEPHEDRVHVEARRFATHLAGILDRDRQERRFDRLFVIAAPTFLGVLREVWPVTLRRTVAGEVDLDLMNLEENELQARLMQIVDDLSAKTSLAST</sequence>
<gene>
    <name evidence="1" type="ORF">ENS64_06465</name>
</gene>
<dbReference type="Pfam" id="PF10116">
    <property type="entry name" value="Host_attach"/>
    <property type="match status" value="1"/>
</dbReference>
<protein>
    <submittedName>
        <fullName evidence="1">Host attachment protein</fullName>
    </submittedName>
</protein>
<reference evidence="1" key="1">
    <citation type="journal article" date="2020" name="mSystems">
        <title>Genome- and Community-Level Interaction Insights into Carbon Utilization and Element Cycling Functions of Hydrothermarchaeota in Hydrothermal Sediment.</title>
        <authorList>
            <person name="Zhou Z."/>
            <person name="Liu Y."/>
            <person name="Xu W."/>
            <person name="Pan J."/>
            <person name="Luo Z.H."/>
            <person name="Li M."/>
        </authorList>
    </citation>
    <scope>NUCLEOTIDE SEQUENCE [LARGE SCALE GENOMIC DNA]</scope>
    <source>
        <strain evidence="1">SpSt-508</strain>
    </source>
</reference>
<organism evidence="1">
    <name type="scientific">Schlesneria paludicola</name>
    <dbReference type="NCBI Taxonomy" id="360056"/>
    <lineage>
        <taxon>Bacteria</taxon>
        <taxon>Pseudomonadati</taxon>
        <taxon>Planctomycetota</taxon>
        <taxon>Planctomycetia</taxon>
        <taxon>Planctomycetales</taxon>
        <taxon>Planctomycetaceae</taxon>
        <taxon>Schlesneria</taxon>
    </lineage>
</organism>
<evidence type="ECO:0000313" key="1">
    <source>
        <dbReference type="EMBL" id="HGT38892.1"/>
    </source>
</evidence>
<dbReference type="InterPro" id="IPR019291">
    <property type="entry name" value="Host_attachment_protein"/>
</dbReference>
<comment type="caution">
    <text evidence="1">The sequence shown here is derived from an EMBL/GenBank/DDBJ whole genome shotgun (WGS) entry which is preliminary data.</text>
</comment>